<evidence type="ECO:0000256" key="2">
    <source>
        <dbReference type="PROSITE-ProRule" id="PRU00504"/>
    </source>
</evidence>
<dbReference type="InterPro" id="IPR050952">
    <property type="entry name" value="TRIM-NHL_E3_ligases"/>
</dbReference>
<dbReference type="GO" id="GO:0008270">
    <property type="term" value="F:zinc ion binding"/>
    <property type="evidence" value="ECO:0007669"/>
    <property type="project" value="UniProtKB-KW"/>
</dbReference>
<protein>
    <recommendedName>
        <fullName evidence="5">6-bladed beta-propeller</fullName>
    </recommendedName>
</protein>
<feature type="repeat" description="NHL" evidence="2">
    <location>
        <begin position="175"/>
        <end position="218"/>
    </location>
</feature>
<dbReference type="PROSITE" id="PS51125">
    <property type="entry name" value="NHL"/>
    <property type="match status" value="4"/>
</dbReference>
<reference evidence="3 4" key="1">
    <citation type="submission" date="2016-02" db="EMBL/GenBank/DDBJ databases">
        <authorList>
            <person name="Wen L."/>
            <person name="He K."/>
            <person name="Yang H."/>
        </authorList>
    </citation>
    <scope>NUCLEOTIDE SEQUENCE [LARGE SCALE GENOMIC DNA]</scope>
    <source>
        <strain evidence="3 4">TSA40</strain>
    </source>
</reference>
<dbReference type="Pfam" id="PF01436">
    <property type="entry name" value="NHL"/>
    <property type="match status" value="2"/>
</dbReference>
<dbReference type="Pfam" id="PF17170">
    <property type="entry name" value="DUF5128"/>
    <property type="match status" value="1"/>
</dbReference>
<feature type="repeat" description="NHL" evidence="2">
    <location>
        <begin position="35"/>
        <end position="78"/>
    </location>
</feature>
<gene>
    <name evidence="3" type="ORF">AYR66_01965</name>
</gene>
<organism evidence="3 4">
    <name type="scientific">Noviherbaspirillum denitrificans</name>
    <dbReference type="NCBI Taxonomy" id="1968433"/>
    <lineage>
        <taxon>Bacteria</taxon>
        <taxon>Pseudomonadati</taxon>
        <taxon>Pseudomonadota</taxon>
        <taxon>Betaproteobacteria</taxon>
        <taxon>Burkholderiales</taxon>
        <taxon>Oxalobacteraceae</taxon>
        <taxon>Noviherbaspirillum</taxon>
    </lineage>
</organism>
<feature type="repeat" description="NHL" evidence="2">
    <location>
        <begin position="132"/>
        <end position="171"/>
    </location>
</feature>
<sequence length="264" mass="28421">MAVPTDVAVGKDGRIYVVDGGNHRLVAFGPSGQYLFSIGRAGTGKGEFKSPVGVGTDSQGRVYVADSGNNRIQIFDGAGNFIGTFPVASNGKPIRPIDVAPDAEGKTLYVTGNNNHKVMAFSPSGQLLREWGGEGLSDGEFRYPATISVTPNGLIFVVDVMNTRVQVFDKRGRLGFRVGEWGVLPGQFLRPKGVAIDSGGWSYVSDSYMDVIQVFDNSYRFQHVLGADGNLQRFNSPGGLAIDNNNRLYVVEMLGNKVSVHSLR</sequence>
<dbReference type="PANTHER" id="PTHR24104:SF25">
    <property type="entry name" value="PROTEIN LIN-41"/>
    <property type="match status" value="1"/>
</dbReference>
<dbReference type="EMBL" id="LSTO01000007">
    <property type="protein sequence ID" value="OWW18387.1"/>
    <property type="molecule type" value="Genomic_DNA"/>
</dbReference>
<dbReference type="CDD" id="cd05819">
    <property type="entry name" value="NHL"/>
    <property type="match status" value="1"/>
</dbReference>
<feature type="repeat" description="NHL" evidence="2">
    <location>
        <begin position="1"/>
        <end position="31"/>
    </location>
</feature>
<evidence type="ECO:0000256" key="1">
    <source>
        <dbReference type="ARBA" id="ARBA00022737"/>
    </source>
</evidence>
<dbReference type="Proteomes" id="UP000197535">
    <property type="component" value="Unassembled WGS sequence"/>
</dbReference>
<evidence type="ECO:0000313" key="3">
    <source>
        <dbReference type="EMBL" id="OWW18387.1"/>
    </source>
</evidence>
<dbReference type="Gene3D" id="2.120.10.30">
    <property type="entry name" value="TolB, C-terminal domain"/>
    <property type="match status" value="3"/>
</dbReference>
<dbReference type="AlphaFoldDB" id="A0A254T8B4"/>
<evidence type="ECO:0008006" key="5">
    <source>
        <dbReference type="Google" id="ProtNLM"/>
    </source>
</evidence>
<comment type="caution">
    <text evidence="3">The sequence shown here is derived from an EMBL/GenBank/DDBJ whole genome shotgun (WGS) entry which is preliminary data.</text>
</comment>
<proteinExistence type="predicted"/>
<keyword evidence="4" id="KW-1185">Reference proteome</keyword>
<dbReference type="InterPro" id="IPR011042">
    <property type="entry name" value="6-blade_b-propeller_TolB-like"/>
</dbReference>
<keyword evidence="1" id="KW-0677">Repeat</keyword>
<dbReference type="SUPFAM" id="SSF101898">
    <property type="entry name" value="NHL repeat"/>
    <property type="match status" value="1"/>
</dbReference>
<accession>A0A254T8B4</accession>
<evidence type="ECO:0000313" key="4">
    <source>
        <dbReference type="Proteomes" id="UP000197535"/>
    </source>
</evidence>
<dbReference type="PANTHER" id="PTHR24104">
    <property type="entry name" value="E3 UBIQUITIN-PROTEIN LIGASE NHLRC1-RELATED"/>
    <property type="match status" value="1"/>
</dbReference>
<dbReference type="InterPro" id="IPR001258">
    <property type="entry name" value="NHL_repeat"/>
</dbReference>
<name>A0A254T8B4_9BURK</name>